<dbReference type="AlphaFoldDB" id="A0A7S8ED11"/>
<name>A0A7S8ED11_9CHLR</name>
<dbReference type="EMBL" id="CP062983">
    <property type="protein sequence ID" value="QPC84723.1"/>
    <property type="molecule type" value="Genomic_DNA"/>
</dbReference>
<keyword evidence="3" id="KW-1185">Reference proteome</keyword>
<gene>
    <name evidence="2" type="ORF">G4Y79_10195</name>
</gene>
<dbReference type="Proteomes" id="UP000594468">
    <property type="component" value="Chromosome"/>
</dbReference>
<evidence type="ECO:0000313" key="3">
    <source>
        <dbReference type="Proteomes" id="UP000594468"/>
    </source>
</evidence>
<dbReference type="InterPro" id="IPR016024">
    <property type="entry name" value="ARM-type_fold"/>
</dbReference>
<dbReference type="Pfam" id="PF13646">
    <property type="entry name" value="HEAT_2"/>
    <property type="match status" value="1"/>
</dbReference>
<dbReference type="PANTHER" id="PTHR12697:SF5">
    <property type="entry name" value="DEOXYHYPUSINE HYDROXYLASE"/>
    <property type="match status" value="1"/>
</dbReference>
<dbReference type="SMART" id="SM00567">
    <property type="entry name" value="EZ_HEAT"/>
    <property type="match status" value="3"/>
</dbReference>
<dbReference type="PANTHER" id="PTHR12697">
    <property type="entry name" value="PBS LYASE HEAT-LIKE PROTEIN"/>
    <property type="match status" value="1"/>
</dbReference>
<dbReference type="GO" id="GO:0016491">
    <property type="term" value="F:oxidoreductase activity"/>
    <property type="evidence" value="ECO:0007669"/>
    <property type="project" value="TreeGrafter"/>
</dbReference>
<dbReference type="InterPro" id="IPR004155">
    <property type="entry name" value="PBS_lyase_HEAT"/>
</dbReference>
<evidence type="ECO:0000313" key="2">
    <source>
        <dbReference type="EMBL" id="QPC84723.1"/>
    </source>
</evidence>
<reference evidence="2 3" key="1">
    <citation type="submission" date="2020-02" db="EMBL/GenBank/DDBJ databases">
        <authorList>
            <person name="Zheng R.K."/>
            <person name="Sun C.M."/>
        </authorList>
    </citation>
    <scope>NUCLEOTIDE SEQUENCE [LARGE SCALE GENOMIC DNA]</scope>
    <source>
        <strain evidence="3">rifampicinis</strain>
    </source>
</reference>
<evidence type="ECO:0000256" key="1">
    <source>
        <dbReference type="SAM" id="MobiDB-lite"/>
    </source>
</evidence>
<sequence length="153" mass="16740">MADSTRSVKSIISELRDINKEKRRTAVMKLGMIGGEEASRALIRTLENEYEDLIVRGRAAMMLGKLGETSAVSALIRALNAPGYQTPLYAAQALGMIGDDRAIIPLVTMANAHTDRLHDVAVDSLQKLGFEWQSESETPSSKTDNDLEPEIIP</sequence>
<dbReference type="KEGG" id="pmet:G4Y79_10195"/>
<dbReference type="Gene3D" id="1.25.10.10">
    <property type="entry name" value="Leucine-rich Repeat Variant"/>
    <property type="match status" value="1"/>
</dbReference>
<feature type="compositionally biased region" description="Polar residues" evidence="1">
    <location>
        <begin position="133"/>
        <end position="142"/>
    </location>
</feature>
<dbReference type="RefSeq" id="WP_195172786.1">
    <property type="nucleotide sequence ID" value="NZ_CP062983.1"/>
</dbReference>
<dbReference type="InterPro" id="IPR011989">
    <property type="entry name" value="ARM-like"/>
</dbReference>
<feature type="region of interest" description="Disordered" evidence="1">
    <location>
        <begin position="132"/>
        <end position="153"/>
    </location>
</feature>
<dbReference type="Pfam" id="PF03130">
    <property type="entry name" value="HEAT_PBS"/>
    <property type="match status" value="1"/>
</dbReference>
<protein>
    <submittedName>
        <fullName evidence="2">HEAT repeat domain-containing protein</fullName>
    </submittedName>
</protein>
<organism evidence="2 3">
    <name type="scientific">Phototrophicus methaneseepsis</name>
    <dbReference type="NCBI Taxonomy" id="2710758"/>
    <lineage>
        <taxon>Bacteria</taxon>
        <taxon>Bacillati</taxon>
        <taxon>Chloroflexota</taxon>
        <taxon>Candidatus Thermofontia</taxon>
        <taxon>Phototrophicales</taxon>
        <taxon>Phototrophicaceae</taxon>
        <taxon>Phototrophicus</taxon>
    </lineage>
</organism>
<dbReference type="SUPFAM" id="SSF48371">
    <property type="entry name" value="ARM repeat"/>
    <property type="match status" value="1"/>
</dbReference>
<accession>A0A7S8ED11</accession>
<proteinExistence type="predicted"/>